<evidence type="ECO:0000259" key="4">
    <source>
        <dbReference type="Pfam" id="PF17479"/>
    </source>
</evidence>
<feature type="region of interest" description="Disordered" evidence="1">
    <location>
        <begin position="47"/>
        <end position="76"/>
    </location>
</feature>
<name>A0ABN7TLN7_9BACL</name>
<keyword evidence="5" id="KW-0449">Lipoprotein</keyword>
<feature type="signal peptide" evidence="2">
    <location>
        <begin position="1"/>
        <end position="36"/>
    </location>
</feature>
<organism evidence="5 6">
    <name type="scientific">Paenibacillus allorhizosphaerae</name>
    <dbReference type="NCBI Taxonomy" id="2849866"/>
    <lineage>
        <taxon>Bacteria</taxon>
        <taxon>Bacillati</taxon>
        <taxon>Bacillota</taxon>
        <taxon>Bacilli</taxon>
        <taxon>Bacillales</taxon>
        <taxon>Paenibacillaceae</taxon>
        <taxon>Paenibacillus</taxon>
    </lineage>
</organism>
<evidence type="ECO:0000256" key="2">
    <source>
        <dbReference type="SAM" id="SignalP"/>
    </source>
</evidence>
<keyword evidence="6" id="KW-1185">Reference proteome</keyword>
<dbReference type="InterPro" id="IPR021416">
    <property type="entry name" value="DUF3048_N"/>
</dbReference>
<feature type="domain" description="DUF3048" evidence="3">
    <location>
        <begin position="82"/>
        <end position="223"/>
    </location>
</feature>
<dbReference type="Proteomes" id="UP000730618">
    <property type="component" value="Unassembled WGS sequence"/>
</dbReference>
<gene>
    <name evidence="5" type="primary">yerB</name>
    <name evidence="5" type="ORF">PAECIP111802_03601</name>
</gene>
<protein>
    <submittedName>
        <fullName evidence="5">Lipoprotein YerB</fullName>
    </submittedName>
</protein>
<dbReference type="EMBL" id="CAJVCE010000009">
    <property type="protein sequence ID" value="CAG7645775.1"/>
    <property type="molecule type" value="Genomic_DNA"/>
</dbReference>
<proteinExistence type="predicted"/>
<dbReference type="InterPro" id="IPR035328">
    <property type="entry name" value="DUF3048_C"/>
</dbReference>
<evidence type="ECO:0000259" key="3">
    <source>
        <dbReference type="Pfam" id="PF11258"/>
    </source>
</evidence>
<reference evidence="5 6" key="1">
    <citation type="submission" date="2021-06" db="EMBL/GenBank/DDBJ databases">
        <authorList>
            <person name="Criscuolo A."/>
        </authorList>
    </citation>
    <scope>NUCLEOTIDE SEQUENCE [LARGE SCALE GENOMIC DNA]</scope>
    <source>
        <strain evidence="6">CIP 111802</strain>
    </source>
</reference>
<accession>A0ABN7TLN7</accession>
<comment type="caution">
    <text evidence="5">The sequence shown here is derived from an EMBL/GenBank/DDBJ whole genome shotgun (WGS) entry which is preliminary data.</text>
</comment>
<evidence type="ECO:0000313" key="5">
    <source>
        <dbReference type="EMBL" id="CAG7645775.1"/>
    </source>
</evidence>
<feature type="domain" description="DUF3048" evidence="4">
    <location>
        <begin position="267"/>
        <end position="378"/>
    </location>
</feature>
<evidence type="ECO:0000313" key="6">
    <source>
        <dbReference type="Proteomes" id="UP000730618"/>
    </source>
</evidence>
<dbReference type="Pfam" id="PF11258">
    <property type="entry name" value="DUF3048"/>
    <property type="match status" value="1"/>
</dbReference>
<feature type="compositionally biased region" description="Low complexity" evidence="1">
    <location>
        <begin position="47"/>
        <end position="64"/>
    </location>
</feature>
<feature type="chain" id="PRO_5047201792" evidence="2">
    <location>
        <begin position="37"/>
        <end position="397"/>
    </location>
</feature>
<keyword evidence="2" id="KW-0732">Signal</keyword>
<evidence type="ECO:0000256" key="1">
    <source>
        <dbReference type="SAM" id="MobiDB-lite"/>
    </source>
</evidence>
<dbReference type="Pfam" id="PF17479">
    <property type="entry name" value="DUF3048_C"/>
    <property type="match status" value="1"/>
</dbReference>
<sequence length="397" mass="43773">MVQMRRRQSWKQLWRKLRRRGTLALLASGLVCTAAACQPVKQGAAGHPAAEAPASAPVQPVSGVQEPAASSTPSAPVYRAPLTGMELPQKADNRPVMVMVNNHPSARPQSGLSQADLLYESLAEGEITRLVAVFQSRSFTDPIGPVRSIRPYFIELGKGLGAIQVHAGGSPDAYTQLDREKIADLDEITNAGPFFWRESFRKAPHNLYTNLDKIRAGAEKRGLNRSVPDAAVFRFIPNGDEAVQTLGTDKAPRYGAETPAAAEAQKVDVTFLLKSYKVSYEFDAASRLYKRFINGVKHIDLNNSEQLTASNVIVMGTDHRVLDSEGRQEVRLTGTGRAMVFQQGKMRQVEWRRDKENDPIRYFDQGREVSLMPGQTHILIVPVKPSFESHVAYGPLS</sequence>